<reference evidence="5" key="1">
    <citation type="journal article" date="2021" name="Nat. Commun.">
        <title>Genetic determinants of endophytism in the Arabidopsis root mycobiome.</title>
        <authorList>
            <person name="Mesny F."/>
            <person name="Miyauchi S."/>
            <person name="Thiergart T."/>
            <person name="Pickel B."/>
            <person name="Atanasova L."/>
            <person name="Karlsson M."/>
            <person name="Huettel B."/>
            <person name="Barry K.W."/>
            <person name="Haridas S."/>
            <person name="Chen C."/>
            <person name="Bauer D."/>
            <person name="Andreopoulos W."/>
            <person name="Pangilinan J."/>
            <person name="LaButti K."/>
            <person name="Riley R."/>
            <person name="Lipzen A."/>
            <person name="Clum A."/>
            <person name="Drula E."/>
            <person name="Henrissat B."/>
            <person name="Kohler A."/>
            <person name="Grigoriev I.V."/>
            <person name="Martin F.M."/>
            <person name="Hacquard S."/>
        </authorList>
    </citation>
    <scope>NUCLEOTIDE SEQUENCE</scope>
    <source>
        <strain evidence="5">MPI-SDFR-AT-0120</strain>
    </source>
</reference>
<evidence type="ECO:0000259" key="3">
    <source>
        <dbReference type="Pfam" id="PF00291"/>
    </source>
</evidence>
<dbReference type="InterPro" id="IPR011650">
    <property type="entry name" value="Peptidase_M20_dimer"/>
</dbReference>
<dbReference type="Gene3D" id="3.40.50.1100">
    <property type="match status" value="3"/>
</dbReference>
<evidence type="ECO:0000256" key="1">
    <source>
        <dbReference type="ARBA" id="ARBA00006247"/>
    </source>
</evidence>
<dbReference type="Pfam" id="PF00291">
    <property type="entry name" value="PALP"/>
    <property type="match status" value="1"/>
</dbReference>
<dbReference type="InterPro" id="IPR001261">
    <property type="entry name" value="ArgE/DapE_CS"/>
</dbReference>
<dbReference type="Pfam" id="PF01546">
    <property type="entry name" value="Peptidase_M20"/>
    <property type="match status" value="1"/>
</dbReference>
<evidence type="ECO:0000313" key="5">
    <source>
        <dbReference type="EMBL" id="KAH7086174.1"/>
    </source>
</evidence>
<dbReference type="EMBL" id="JAGMVJ010000011">
    <property type="protein sequence ID" value="KAH7086174.1"/>
    <property type="molecule type" value="Genomic_DNA"/>
</dbReference>
<dbReference type="AlphaFoldDB" id="A0A8K0R5B5"/>
<dbReference type="SUPFAM" id="SSF53187">
    <property type="entry name" value="Zn-dependent exopeptidases"/>
    <property type="match status" value="1"/>
</dbReference>
<protein>
    <submittedName>
        <fullName evidence="5">Diaminopropionate ammonia-lyase</fullName>
    </submittedName>
</protein>
<proteinExistence type="inferred from homology"/>
<dbReference type="Gene3D" id="3.30.70.360">
    <property type="match status" value="1"/>
</dbReference>
<dbReference type="PANTHER" id="PTHR42937:SF1">
    <property type="entry name" value="DIAMINOPROPIONATE AMMONIA-LYASE"/>
    <property type="match status" value="1"/>
</dbReference>
<feature type="domain" description="Peptidase M20 dimerisation" evidence="4">
    <location>
        <begin position="546"/>
        <end position="651"/>
    </location>
</feature>
<organism evidence="5 6">
    <name type="scientific">Paraphoma chrysanthemicola</name>
    <dbReference type="NCBI Taxonomy" id="798071"/>
    <lineage>
        <taxon>Eukaryota</taxon>
        <taxon>Fungi</taxon>
        <taxon>Dikarya</taxon>
        <taxon>Ascomycota</taxon>
        <taxon>Pezizomycotina</taxon>
        <taxon>Dothideomycetes</taxon>
        <taxon>Pleosporomycetidae</taxon>
        <taxon>Pleosporales</taxon>
        <taxon>Pleosporineae</taxon>
        <taxon>Phaeosphaeriaceae</taxon>
        <taxon>Paraphoma</taxon>
    </lineage>
</organism>
<dbReference type="GO" id="GO:0016787">
    <property type="term" value="F:hydrolase activity"/>
    <property type="evidence" value="ECO:0007669"/>
    <property type="project" value="UniProtKB-KW"/>
</dbReference>
<name>A0A8K0R5B5_9PLEO</name>
<evidence type="ECO:0000259" key="4">
    <source>
        <dbReference type="Pfam" id="PF07687"/>
    </source>
</evidence>
<keyword evidence="6" id="KW-1185">Reference proteome</keyword>
<dbReference type="PROSITE" id="PS00758">
    <property type="entry name" value="ARGE_DAPE_CPG2_1"/>
    <property type="match status" value="1"/>
</dbReference>
<evidence type="ECO:0000313" key="6">
    <source>
        <dbReference type="Proteomes" id="UP000813461"/>
    </source>
</evidence>
<sequence>MASSRRPIFFNNNKTGPIQVDTDLSIVRQFHEQLPNYSKTPLIPLDEVAKKLNVKSVFVKDESSRLGLPAFKILGASWGSCRAIIAKTGIPTDSPLDKIANAAQKEGIVLFTASAGNHGRALAAMARILGIQARIYVPRTVNDEAIHLISSEGAMVTVSKRDYDGAMKEAWNVASTTQGGLFVQDTAFEGYEDIPKWIVEGYSTLLSETEEQLKEQNLKADLIVTPVGVGSLAHAVVRHCKSEGRNCAVMSVEPDTAACLYQSMVAGKETPVITTKTTMEGMNCGTLSSTVFKDLQQGVDASATISDFESHEAIQYLAERSVNSGPCGGAALAALWRLADASSRPAWLAEDSIVVILNTEGLRGYEHPRDVSSDDPGRLTQVLTTINSSNPDLSEAAGAGETEIANYINAWLQHRGMESHWVESETGRPSIVGVLRGTGNGKTLMINGHIDTVSLSTHTSGDPLSGELRGDRIYGRGCLDMKAGVAAGMTALARISKSDTRPSGDVILAAVADEENLSKGTEAVLAAGWKADAAIITEPTLQEIVTSHKGFVWFEIDVLGVAAHGSLPEEGVDAILLAGYLQTALLDYAKTMPSDPRLGQASLHGGRIVGGEEPSSYPSICTLTVEFRTVPAQSPESIATDLEDLLSTVAQKVPKFKYNKPRMTFSRPPSGLPDDNSFVKSFISSVAKTLGDAPSPTGKAFWCDAGLLNGVGIPSIVYGPKGEGLHAREEWVSASSIRQVADVLETAIRDFCI</sequence>
<dbReference type="InterPro" id="IPR001926">
    <property type="entry name" value="TrpB-like_PALP"/>
</dbReference>
<dbReference type="InterPro" id="IPR036264">
    <property type="entry name" value="Bact_exopeptidase_dim_dom"/>
</dbReference>
<dbReference type="SUPFAM" id="SSF53686">
    <property type="entry name" value="Tryptophan synthase beta subunit-like PLP-dependent enzymes"/>
    <property type="match status" value="1"/>
</dbReference>
<comment type="similarity">
    <text evidence="1">Belongs to the peptidase M20A family.</text>
</comment>
<dbReference type="SUPFAM" id="SSF55031">
    <property type="entry name" value="Bacterial exopeptidase dimerisation domain"/>
    <property type="match status" value="1"/>
</dbReference>
<dbReference type="InterPro" id="IPR036052">
    <property type="entry name" value="TrpB-like_PALP_sf"/>
</dbReference>
<feature type="domain" description="Tryptophan synthase beta chain-like PALP" evidence="3">
    <location>
        <begin position="36"/>
        <end position="357"/>
    </location>
</feature>
<keyword evidence="2" id="KW-0378">Hydrolase</keyword>
<dbReference type="InterPro" id="IPR002933">
    <property type="entry name" value="Peptidase_M20"/>
</dbReference>
<dbReference type="Gene3D" id="3.40.630.10">
    <property type="entry name" value="Zn peptidases"/>
    <property type="match status" value="1"/>
</dbReference>
<dbReference type="Proteomes" id="UP000813461">
    <property type="component" value="Unassembled WGS sequence"/>
</dbReference>
<dbReference type="OrthoDB" id="10059875at2759"/>
<evidence type="ECO:0000256" key="2">
    <source>
        <dbReference type="ARBA" id="ARBA00022801"/>
    </source>
</evidence>
<accession>A0A8K0R5B5</accession>
<gene>
    <name evidence="5" type="ORF">FB567DRAFT_527344</name>
</gene>
<dbReference type="PANTHER" id="PTHR42937">
    <property type="match status" value="1"/>
</dbReference>
<dbReference type="Pfam" id="PF07687">
    <property type="entry name" value="M20_dimer"/>
    <property type="match status" value="1"/>
</dbReference>
<comment type="caution">
    <text evidence="5">The sequence shown here is derived from an EMBL/GenBank/DDBJ whole genome shotgun (WGS) entry which is preliminary data.</text>
</comment>